<dbReference type="Proteomes" id="UP000322822">
    <property type="component" value="Chromosome 2"/>
</dbReference>
<evidence type="ECO:0000256" key="3">
    <source>
        <dbReference type="ARBA" id="ARBA00023163"/>
    </source>
</evidence>
<evidence type="ECO:0000259" key="5">
    <source>
        <dbReference type="PROSITE" id="PS51078"/>
    </source>
</evidence>
<dbReference type="RefSeq" id="WP_150374439.1">
    <property type="nucleotide sequence ID" value="NZ_CP044067.1"/>
</dbReference>
<evidence type="ECO:0000313" key="7">
    <source>
        <dbReference type="Proteomes" id="UP000322822"/>
    </source>
</evidence>
<dbReference type="InterPro" id="IPR036390">
    <property type="entry name" value="WH_DNA-bd_sf"/>
</dbReference>
<dbReference type="InterPro" id="IPR014757">
    <property type="entry name" value="Tscrpt_reg_IclR_C"/>
</dbReference>
<gene>
    <name evidence="6" type="ORF">FOB72_19765</name>
</gene>
<evidence type="ECO:0000313" key="6">
    <source>
        <dbReference type="EMBL" id="QET04376.1"/>
    </source>
</evidence>
<feature type="domain" description="HTH iclR-type" evidence="4">
    <location>
        <begin position="6"/>
        <end position="67"/>
    </location>
</feature>
<keyword evidence="1" id="KW-0805">Transcription regulation</keyword>
<dbReference type="GO" id="GO:0003677">
    <property type="term" value="F:DNA binding"/>
    <property type="evidence" value="ECO:0007669"/>
    <property type="project" value="UniProtKB-KW"/>
</dbReference>
<dbReference type="Pfam" id="PF09339">
    <property type="entry name" value="HTH_IclR"/>
    <property type="match status" value="1"/>
</dbReference>
<evidence type="ECO:0000256" key="2">
    <source>
        <dbReference type="ARBA" id="ARBA00023125"/>
    </source>
</evidence>
<dbReference type="SUPFAM" id="SSF46785">
    <property type="entry name" value="Winged helix' DNA-binding domain"/>
    <property type="match status" value="1"/>
</dbReference>
<dbReference type="OrthoDB" id="5422805at2"/>
<sequence length="245" mass="26670">MSNHGVTAVERALSLLDCFRLGSEVLTLAQLSTASGMHKTTVFRLLNSLERMSYVVRTADGRYALGPRLLYLGKLYEQSFQLGTVIEPVLQELALATRESASYYVLHGDEQRMCLYRAEPSEGLRETRLPGTILPLDDTAIASVLKYWGKGDASVKREEPLPWFTSGVRDVYTAAFATPLFGAGDKFLAALTLSGPASRLQAAESSEIARVQLVAATKLSRLLGASAAWCEKIYATHPPSPSARA</sequence>
<reference evidence="6 7" key="1">
    <citation type="submission" date="2019-09" db="EMBL/GenBank/DDBJ databases">
        <title>FDA dAtabase for Regulatory Grade micrObial Sequences (FDA-ARGOS): Supporting development and validation of Infectious Disease Dx tests.</title>
        <authorList>
            <person name="Sciortino C."/>
            <person name="Tallon L."/>
            <person name="Sadzewicz L."/>
            <person name="Vavikolanu K."/>
            <person name="Mehta A."/>
            <person name="Aluvathingal J."/>
            <person name="Nadendla S."/>
            <person name="Nandy P."/>
            <person name="Geyer C."/>
            <person name="Yan Y."/>
            <person name="Sichtig H."/>
        </authorList>
    </citation>
    <scope>NUCLEOTIDE SEQUENCE [LARGE SCALE GENOMIC DNA]</scope>
    <source>
        <strain evidence="6 7">FDAARGOS_664</strain>
    </source>
</reference>
<feature type="domain" description="IclR-ED" evidence="5">
    <location>
        <begin position="68"/>
        <end position="225"/>
    </location>
</feature>
<evidence type="ECO:0000259" key="4">
    <source>
        <dbReference type="PROSITE" id="PS51077"/>
    </source>
</evidence>
<dbReference type="FunFam" id="1.10.10.10:FF:000056">
    <property type="entry name" value="IclR family transcriptional regulator"/>
    <property type="match status" value="1"/>
</dbReference>
<dbReference type="GO" id="GO:0003700">
    <property type="term" value="F:DNA-binding transcription factor activity"/>
    <property type="evidence" value="ECO:0007669"/>
    <property type="project" value="TreeGrafter"/>
</dbReference>
<dbReference type="PROSITE" id="PS51078">
    <property type="entry name" value="ICLR_ED"/>
    <property type="match status" value="1"/>
</dbReference>
<dbReference type="InterPro" id="IPR050707">
    <property type="entry name" value="HTH_MetabolicPath_Reg"/>
</dbReference>
<evidence type="ECO:0000256" key="1">
    <source>
        <dbReference type="ARBA" id="ARBA00023015"/>
    </source>
</evidence>
<keyword evidence="2" id="KW-0238">DNA-binding</keyword>
<dbReference type="PROSITE" id="PS51077">
    <property type="entry name" value="HTH_ICLR"/>
    <property type="match status" value="1"/>
</dbReference>
<dbReference type="SMART" id="SM00346">
    <property type="entry name" value="HTH_ICLR"/>
    <property type="match status" value="1"/>
</dbReference>
<dbReference type="PANTHER" id="PTHR30136">
    <property type="entry name" value="HELIX-TURN-HELIX TRANSCRIPTIONAL REGULATOR, ICLR FAMILY"/>
    <property type="match status" value="1"/>
</dbReference>
<dbReference type="Gene3D" id="1.10.10.10">
    <property type="entry name" value="Winged helix-like DNA-binding domain superfamily/Winged helix DNA-binding domain"/>
    <property type="match status" value="1"/>
</dbReference>
<proteinExistence type="predicted"/>
<dbReference type="PANTHER" id="PTHR30136:SF39">
    <property type="entry name" value="TRANSCRIPTIONAL REGULATORY PROTEIN"/>
    <property type="match status" value="1"/>
</dbReference>
<dbReference type="InterPro" id="IPR005471">
    <property type="entry name" value="Tscrpt_reg_IclR_N"/>
</dbReference>
<keyword evidence="3" id="KW-0804">Transcription</keyword>
<name>A0A5P2H8U1_9BURK</name>
<dbReference type="EMBL" id="CP044067">
    <property type="protein sequence ID" value="QET04376.1"/>
    <property type="molecule type" value="Genomic_DNA"/>
</dbReference>
<dbReference type="AlphaFoldDB" id="A0A5P2H8U1"/>
<protein>
    <submittedName>
        <fullName evidence="6">IclR family transcriptional regulator</fullName>
    </submittedName>
</protein>
<dbReference type="InterPro" id="IPR029016">
    <property type="entry name" value="GAF-like_dom_sf"/>
</dbReference>
<dbReference type="InterPro" id="IPR036388">
    <property type="entry name" value="WH-like_DNA-bd_sf"/>
</dbReference>
<organism evidence="6 7">
    <name type="scientific">Cupriavidus pauculus</name>
    <dbReference type="NCBI Taxonomy" id="82633"/>
    <lineage>
        <taxon>Bacteria</taxon>
        <taxon>Pseudomonadati</taxon>
        <taxon>Pseudomonadota</taxon>
        <taxon>Betaproteobacteria</taxon>
        <taxon>Burkholderiales</taxon>
        <taxon>Burkholderiaceae</taxon>
        <taxon>Cupriavidus</taxon>
    </lineage>
</organism>
<dbReference type="SUPFAM" id="SSF55781">
    <property type="entry name" value="GAF domain-like"/>
    <property type="match status" value="1"/>
</dbReference>
<accession>A0A5P2H8U1</accession>
<dbReference type="GO" id="GO:0045892">
    <property type="term" value="P:negative regulation of DNA-templated transcription"/>
    <property type="evidence" value="ECO:0007669"/>
    <property type="project" value="TreeGrafter"/>
</dbReference>
<dbReference type="Gene3D" id="3.30.450.40">
    <property type="match status" value="2"/>
</dbReference>